<comment type="similarity">
    <text evidence="1">Belongs to the NAD(P)-dependent epimerase/dehydratase family.</text>
</comment>
<evidence type="ECO:0000313" key="3">
    <source>
        <dbReference type="EMBL" id="TVT25658.1"/>
    </source>
</evidence>
<organism evidence="3 4">
    <name type="scientific">Amycolatopsis acidiphila</name>
    <dbReference type="NCBI Taxonomy" id="715473"/>
    <lineage>
        <taxon>Bacteria</taxon>
        <taxon>Bacillati</taxon>
        <taxon>Actinomycetota</taxon>
        <taxon>Actinomycetes</taxon>
        <taxon>Pseudonocardiales</taxon>
        <taxon>Pseudonocardiaceae</taxon>
        <taxon>Amycolatopsis</taxon>
    </lineage>
</organism>
<reference evidence="3 4" key="1">
    <citation type="submission" date="2019-07" db="EMBL/GenBank/DDBJ databases">
        <title>New species of Amycolatopsis and Streptomyces.</title>
        <authorList>
            <person name="Duangmal K."/>
            <person name="Teo W.F.A."/>
            <person name="Lipun K."/>
        </authorList>
    </citation>
    <scope>NUCLEOTIDE SEQUENCE [LARGE SCALE GENOMIC DNA]</scope>
    <source>
        <strain evidence="3 4">JCM 30562</strain>
    </source>
</reference>
<dbReference type="InterPro" id="IPR036291">
    <property type="entry name" value="NAD(P)-bd_dom_sf"/>
</dbReference>
<dbReference type="SUPFAM" id="SSF51735">
    <property type="entry name" value="NAD(P)-binding Rossmann-fold domains"/>
    <property type="match status" value="1"/>
</dbReference>
<name>A0A558AN15_9PSEU</name>
<dbReference type="Pfam" id="PF01370">
    <property type="entry name" value="Epimerase"/>
    <property type="match status" value="1"/>
</dbReference>
<protein>
    <submittedName>
        <fullName evidence="3">NAD(P)-dependent oxidoreductase</fullName>
    </submittedName>
</protein>
<evidence type="ECO:0000259" key="2">
    <source>
        <dbReference type="Pfam" id="PF01370"/>
    </source>
</evidence>
<dbReference type="OrthoDB" id="3661842at2"/>
<dbReference type="CDD" id="cd08946">
    <property type="entry name" value="SDR_e"/>
    <property type="match status" value="1"/>
</dbReference>
<evidence type="ECO:0000256" key="1">
    <source>
        <dbReference type="ARBA" id="ARBA00007637"/>
    </source>
</evidence>
<sequence>MGRMQRSFMPVNPKPKQYRGKTMVSIFITGGAGRIGSTLARKLVKDGFQVKCMVRPGDTRSITPGITRVEAALTDSRALARAIEGSDVVVHLAAQMPVGETPIDQYYDINVLGTLRVLEAAVNQSYPVKQFVYASTDNTYGPAMPEEDPITESHPQVPGDYYGTSKVLCEHLVRNYYKIHGLRYTILRYGSVIAPNEASSLFRLRWFRAFLKSHMDAGKKSNLYQLFGGSPDFIHALESQVQNLDDDDDDPPVRVTGADGRPWAIHLSDVRDSVSGTVNCLDNPNAWNETFNILGPATTTFAEGAEIISQSTGVETIELTMPRTLAFELSNEKARRLIGYEPVHDFYSTLSSCGEKAGRLDYVPVGAGWTAS</sequence>
<keyword evidence="4" id="KW-1185">Reference proteome</keyword>
<accession>A0A558AN15</accession>
<evidence type="ECO:0000313" key="4">
    <source>
        <dbReference type="Proteomes" id="UP000318578"/>
    </source>
</evidence>
<proteinExistence type="inferred from homology"/>
<gene>
    <name evidence="3" type="ORF">FNH06_02335</name>
</gene>
<dbReference type="AlphaFoldDB" id="A0A558AN15"/>
<feature type="domain" description="NAD-dependent epimerase/dehydratase" evidence="2">
    <location>
        <begin position="26"/>
        <end position="212"/>
    </location>
</feature>
<comment type="caution">
    <text evidence="3">The sequence shown here is derived from an EMBL/GenBank/DDBJ whole genome shotgun (WGS) entry which is preliminary data.</text>
</comment>
<dbReference type="InterPro" id="IPR001509">
    <property type="entry name" value="Epimerase_deHydtase"/>
</dbReference>
<dbReference type="PANTHER" id="PTHR43000">
    <property type="entry name" value="DTDP-D-GLUCOSE 4,6-DEHYDRATASE-RELATED"/>
    <property type="match status" value="1"/>
</dbReference>
<dbReference type="Proteomes" id="UP000318578">
    <property type="component" value="Unassembled WGS sequence"/>
</dbReference>
<dbReference type="EMBL" id="VJZA01000002">
    <property type="protein sequence ID" value="TVT25658.1"/>
    <property type="molecule type" value="Genomic_DNA"/>
</dbReference>
<dbReference type="Gene3D" id="3.40.50.720">
    <property type="entry name" value="NAD(P)-binding Rossmann-like Domain"/>
    <property type="match status" value="2"/>
</dbReference>